<feature type="domain" description="G-protein coupled receptors family 2 profile 2" evidence="9">
    <location>
        <begin position="276"/>
        <end position="535"/>
    </location>
</feature>
<keyword evidence="2 6" id="KW-0812">Transmembrane</keyword>
<accession>A0A3Q0G7V0</accession>
<gene>
    <name evidence="11" type="primary">ADGRG3</name>
</gene>
<dbReference type="Pfam" id="PF01825">
    <property type="entry name" value="GPS"/>
    <property type="match status" value="1"/>
</dbReference>
<dbReference type="Proteomes" id="UP000189705">
    <property type="component" value="Unplaced"/>
</dbReference>
<dbReference type="GO" id="GO:0004930">
    <property type="term" value="F:G protein-coupled receptor activity"/>
    <property type="evidence" value="ECO:0007669"/>
    <property type="project" value="InterPro"/>
</dbReference>
<keyword evidence="11" id="KW-0675">Receptor</keyword>
<keyword evidence="5" id="KW-1015">Disulfide bond</keyword>
<dbReference type="PANTHER" id="PTHR12011:SF285">
    <property type="entry name" value="ADHESION G PROTEIN-COUPLED RECEPTOR G3"/>
    <property type="match status" value="1"/>
</dbReference>
<feature type="signal peptide" evidence="7">
    <location>
        <begin position="1"/>
        <end position="24"/>
    </location>
</feature>
<evidence type="ECO:0000256" key="5">
    <source>
        <dbReference type="ARBA" id="ARBA00023157"/>
    </source>
</evidence>
<evidence type="ECO:0000256" key="1">
    <source>
        <dbReference type="ARBA" id="ARBA00004141"/>
    </source>
</evidence>
<keyword evidence="3 6" id="KW-1133">Transmembrane helix</keyword>
<evidence type="ECO:0000256" key="7">
    <source>
        <dbReference type="SAM" id="SignalP"/>
    </source>
</evidence>
<reference evidence="11" key="1">
    <citation type="submission" date="2025-08" db="UniProtKB">
        <authorList>
            <consortium name="RefSeq"/>
        </authorList>
    </citation>
    <scope>IDENTIFICATION</scope>
</reference>
<dbReference type="GO" id="GO:0005886">
    <property type="term" value="C:plasma membrane"/>
    <property type="evidence" value="ECO:0007669"/>
    <property type="project" value="TreeGrafter"/>
</dbReference>
<dbReference type="Gene3D" id="1.20.1070.10">
    <property type="entry name" value="Rhodopsin 7-helix transmembrane proteins"/>
    <property type="match status" value="1"/>
</dbReference>
<dbReference type="CTD" id="222487"/>
<feature type="transmembrane region" description="Helical" evidence="6">
    <location>
        <begin position="316"/>
        <end position="332"/>
    </location>
</feature>
<dbReference type="Pfam" id="PF00002">
    <property type="entry name" value="7tm_2"/>
    <property type="match status" value="1"/>
</dbReference>
<feature type="domain" description="GAIN-B" evidence="8">
    <location>
        <begin position="122"/>
        <end position="270"/>
    </location>
</feature>
<dbReference type="FunFam" id="1.20.1070.10:FF:000222">
    <property type="entry name" value="Adhesion G protein-coupled receptor G3"/>
    <property type="match status" value="1"/>
</dbReference>
<proteinExistence type="predicted"/>
<evidence type="ECO:0000259" key="9">
    <source>
        <dbReference type="PROSITE" id="PS50261"/>
    </source>
</evidence>
<dbReference type="GO" id="GO:0007189">
    <property type="term" value="P:adenylate cyclase-activating G protein-coupled receptor signaling pathway"/>
    <property type="evidence" value="ECO:0007669"/>
    <property type="project" value="TreeGrafter"/>
</dbReference>
<evidence type="ECO:0000256" key="3">
    <source>
        <dbReference type="ARBA" id="ARBA00022989"/>
    </source>
</evidence>
<keyword evidence="4 6" id="KW-0472">Membrane</keyword>
<dbReference type="Gene3D" id="2.60.220.50">
    <property type="match status" value="1"/>
</dbReference>
<feature type="transmembrane region" description="Helical" evidence="6">
    <location>
        <begin position="443"/>
        <end position="465"/>
    </location>
</feature>
<dbReference type="CDD" id="cd15442">
    <property type="entry name" value="7tmB2_GPR97"/>
    <property type="match status" value="1"/>
</dbReference>
<dbReference type="InterPro" id="IPR057244">
    <property type="entry name" value="GAIN_B"/>
</dbReference>
<dbReference type="InterPro" id="IPR017981">
    <property type="entry name" value="GPCR_2-like_7TM"/>
</dbReference>
<feature type="transmembrane region" description="Helical" evidence="6">
    <location>
        <begin position="285"/>
        <end position="304"/>
    </location>
</feature>
<sequence length="571" mass="64199">MVNWLHNVNWSLLVTTLIFLPLQATPRGDNWESCCLETLSHTDNPQNLETDKKIIRLSATCDDLWQTNSDPCICLRKKILRYWLHFEDHLIITGYTQDSLDLNWAKTRSQNISATITQAVVFTFVPSEVPTMIDVNGKRNTSSVKLPMEIFQSFNKTDQVTVAVTMINSGESGLFKEPNQTGTVLDNVVVSVKVKGKRITGLRECIELSFLHKQLPQNLTRQCVFWDFNKGQNGGWNSSGCHAKLHDTETVCCCDHLTFFTLLLNPSIDNITAQSLLTTTNVGCGISMVFLSITIILYFFLRFFYKKFKSDNTVKIHMNLSGSLFILNVAYLLNNGINHLDHPGLCKGLGGFTHYCLLCCFTWMAIEGFHFYLLVIKVVNTYIQYYLVKLCLIGWGFPAIVVTITGSINSYGEYTIMDMANRTTLSLCWINSDHLTVHYVTDCGYFCLVFLFNALVLGIVAWKLFSLQSITAGKGEKTQAWKGGLTVLGLSCLLGATWGLAFFTYGSMSVPALYFFGILNSLQGLFIFIWFVFLYFPKNEAPTSSSSNAAKNEQVTNAFHSSHIPNPPPSF</sequence>
<dbReference type="InterPro" id="IPR046338">
    <property type="entry name" value="GAIN_dom_sf"/>
</dbReference>
<dbReference type="AlphaFoldDB" id="A0A3Q0G7V0"/>
<keyword evidence="10" id="KW-1185">Reference proteome</keyword>
<dbReference type="PRINTS" id="PR00249">
    <property type="entry name" value="GPCRSECRETIN"/>
</dbReference>
<feature type="transmembrane region" description="Helical" evidence="6">
    <location>
        <begin position="386"/>
        <end position="408"/>
    </location>
</feature>
<evidence type="ECO:0000259" key="8">
    <source>
        <dbReference type="PROSITE" id="PS50221"/>
    </source>
</evidence>
<evidence type="ECO:0000313" key="11">
    <source>
        <dbReference type="RefSeq" id="XP_025055527.1"/>
    </source>
</evidence>
<comment type="subcellular location">
    <subcellularLocation>
        <location evidence="1">Membrane</location>
        <topology evidence="1">Multi-pass membrane protein</topology>
    </subcellularLocation>
</comment>
<dbReference type="InterPro" id="IPR000832">
    <property type="entry name" value="GPCR_2_secretin-like"/>
</dbReference>
<feature type="chain" id="PRO_5018203315" evidence="7">
    <location>
        <begin position="25"/>
        <end position="571"/>
    </location>
</feature>
<protein>
    <submittedName>
        <fullName evidence="11">Adhesion G protein-coupled receptor G3</fullName>
    </submittedName>
</protein>
<feature type="transmembrane region" description="Helical" evidence="6">
    <location>
        <begin position="352"/>
        <end position="374"/>
    </location>
</feature>
<evidence type="ECO:0000313" key="10">
    <source>
        <dbReference type="Proteomes" id="UP000189705"/>
    </source>
</evidence>
<dbReference type="STRING" id="38654.A0A3Q0G7V0"/>
<dbReference type="InterPro" id="IPR000203">
    <property type="entry name" value="GPS"/>
</dbReference>
<dbReference type="PROSITE" id="PS50261">
    <property type="entry name" value="G_PROTEIN_RECEP_F2_4"/>
    <property type="match status" value="1"/>
</dbReference>
<keyword evidence="7" id="KW-0732">Signal</keyword>
<evidence type="ECO:0000256" key="2">
    <source>
        <dbReference type="ARBA" id="ARBA00022692"/>
    </source>
</evidence>
<evidence type="ECO:0000256" key="4">
    <source>
        <dbReference type="ARBA" id="ARBA00023136"/>
    </source>
</evidence>
<dbReference type="PROSITE" id="PS50221">
    <property type="entry name" value="GAIN_B"/>
    <property type="match status" value="1"/>
</dbReference>
<organism evidence="10 11">
    <name type="scientific">Alligator sinensis</name>
    <name type="common">Chinese alligator</name>
    <dbReference type="NCBI Taxonomy" id="38654"/>
    <lineage>
        <taxon>Eukaryota</taxon>
        <taxon>Metazoa</taxon>
        <taxon>Chordata</taxon>
        <taxon>Craniata</taxon>
        <taxon>Vertebrata</taxon>
        <taxon>Euteleostomi</taxon>
        <taxon>Archelosauria</taxon>
        <taxon>Archosauria</taxon>
        <taxon>Crocodylia</taxon>
        <taxon>Alligatoridae</taxon>
        <taxon>Alligatorinae</taxon>
        <taxon>Alligator</taxon>
    </lineage>
</organism>
<dbReference type="RefSeq" id="XP_025055527.1">
    <property type="nucleotide sequence ID" value="XM_025199742.1"/>
</dbReference>
<dbReference type="GeneID" id="102370535"/>
<feature type="transmembrane region" description="Helical" evidence="6">
    <location>
        <begin position="512"/>
        <end position="536"/>
    </location>
</feature>
<dbReference type="GO" id="GO:0007166">
    <property type="term" value="P:cell surface receptor signaling pathway"/>
    <property type="evidence" value="ECO:0007669"/>
    <property type="project" value="InterPro"/>
</dbReference>
<dbReference type="InParanoid" id="A0A3Q0G7V0"/>
<name>A0A3Q0G7V0_ALLSI</name>
<feature type="transmembrane region" description="Helical" evidence="6">
    <location>
        <begin position="485"/>
        <end position="506"/>
    </location>
</feature>
<evidence type="ECO:0000256" key="6">
    <source>
        <dbReference type="SAM" id="Phobius"/>
    </source>
</evidence>
<dbReference type="KEGG" id="asn:102370535"/>
<dbReference type="SMART" id="SM00303">
    <property type="entry name" value="GPS"/>
    <property type="match status" value="1"/>
</dbReference>
<dbReference type="PANTHER" id="PTHR12011">
    <property type="entry name" value="ADHESION G-PROTEIN COUPLED RECEPTOR"/>
    <property type="match status" value="1"/>
</dbReference>